<dbReference type="InterPro" id="IPR052344">
    <property type="entry name" value="Transposase-related"/>
</dbReference>
<dbReference type="EMBL" id="JAMQOL010000089">
    <property type="protein sequence ID" value="MCM4084985.1"/>
    <property type="molecule type" value="Genomic_DNA"/>
</dbReference>
<dbReference type="Pfam" id="PF20042">
    <property type="entry name" value="DUF6444"/>
    <property type="match status" value="1"/>
</dbReference>
<gene>
    <name evidence="5" type="ORF">LXN57_46405</name>
</gene>
<evidence type="ECO:0000313" key="5">
    <source>
        <dbReference type="EMBL" id="MCM4084985.1"/>
    </source>
</evidence>
<dbReference type="Pfam" id="PF13005">
    <property type="entry name" value="zf-IS66"/>
    <property type="match status" value="1"/>
</dbReference>
<evidence type="ECO:0000259" key="2">
    <source>
        <dbReference type="Pfam" id="PF03050"/>
    </source>
</evidence>
<dbReference type="Pfam" id="PF03050">
    <property type="entry name" value="DDE_Tnp_IS66"/>
    <property type="match status" value="1"/>
</dbReference>
<comment type="caution">
    <text evidence="5">The sequence shown here is derived from an EMBL/GenBank/DDBJ whole genome shotgun (WGS) entry which is preliminary data.</text>
</comment>
<evidence type="ECO:0000259" key="4">
    <source>
        <dbReference type="Pfam" id="PF20042"/>
    </source>
</evidence>
<feature type="domain" description="Transposase IS66 central" evidence="2">
    <location>
        <begin position="187"/>
        <end position="457"/>
    </location>
</feature>
<evidence type="ECO:0000259" key="3">
    <source>
        <dbReference type="Pfam" id="PF13005"/>
    </source>
</evidence>
<dbReference type="InterPro" id="IPR045618">
    <property type="entry name" value="DUF6444"/>
</dbReference>
<dbReference type="NCBIfam" id="NF033517">
    <property type="entry name" value="transpos_IS66"/>
    <property type="match status" value="1"/>
</dbReference>
<feature type="domain" description="Transposase IS66 zinc-finger binding" evidence="3">
    <location>
        <begin position="118"/>
        <end position="166"/>
    </location>
</feature>
<evidence type="ECO:0000313" key="6">
    <source>
        <dbReference type="Proteomes" id="UP001523216"/>
    </source>
</evidence>
<name>A0ABT0YFZ3_9ACTN</name>
<dbReference type="InterPro" id="IPR004291">
    <property type="entry name" value="Transposase_IS66_central"/>
</dbReference>
<protein>
    <submittedName>
        <fullName evidence="5">IS66 family transposase</fullName>
    </submittedName>
</protein>
<feature type="region of interest" description="Disordered" evidence="1">
    <location>
        <begin position="34"/>
        <end position="102"/>
    </location>
</feature>
<dbReference type="InterPro" id="IPR024474">
    <property type="entry name" value="Znf_dom_IS66"/>
</dbReference>
<dbReference type="PANTHER" id="PTHR33678">
    <property type="entry name" value="BLL1576 PROTEIN"/>
    <property type="match status" value="1"/>
</dbReference>
<reference evidence="5 6" key="1">
    <citation type="submission" date="2022-06" db="EMBL/GenBank/DDBJ databases">
        <title>Actinoplanes abujensis sp. nov., isolated from Nigerian arid soil.</title>
        <authorList>
            <person name="Ding P."/>
        </authorList>
    </citation>
    <scope>NUCLEOTIDE SEQUENCE [LARGE SCALE GENOMIC DNA]</scope>
    <source>
        <strain evidence="6">TRM88002</strain>
    </source>
</reference>
<organism evidence="5 6">
    <name type="scientific">Paractinoplanes hotanensis</name>
    <dbReference type="NCBI Taxonomy" id="2906497"/>
    <lineage>
        <taxon>Bacteria</taxon>
        <taxon>Bacillati</taxon>
        <taxon>Actinomycetota</taxon>
        <taxon>Actinomycetes</taxon>
        <taxon>Micromonosporales</taxon>
        <taxon>Micromonosporaceae</taxon>
        <taxon>Paractinoplanes</taxon>
    </lineage>
</organism>
<dbReference type="PANTHER" id="PTHR33678:SF1">
    <property type="entry name" value="BLL1576 PROTEIN"/>
    <property type="match status" value="1"/>
</dbReference>
<feature type="compositionally biased region" description="Low complexity" evidence="1">
    <location>
        <begin position="63"/>
        <end position="73"/>
    </location>
</feature>
<evidence type="ECO:0000256" key="1">
    <source>
        <dbReference type="SAM" id="MobiDB-lite"/>
    </source>
</evidence>
<keyword evidence="6" id="KW-1185">Reference proteome</keyword>
<feature type="compositionally biased region" description="Basic and acidic residues" evidence="1">
    <location>
        <begin position="41"/>
        <end position="58"/>
    </location>
</feature>
<dbReference type="Proteomes" id="UP001523216">
    <property type="component" value="Unassembled WGS sequence"/>
</dbReference>
<proteinExistence type="predicted"/>
<accession>A0ABT0YFZ3</accession>
<sequence>MPGRGGERPSYDELAAVVVGLAARLDELSARVGGLEAENAALREENAVLRAENTDLRRRLGLNSKNSSKPPSSDGLDKPPPTSMRGRSGRKPGKQPGTSGTTLSQVAVPDEEIPHFPAVCAGCGDRLDPAAGPAAEPVIRQVFDVPEVQVRVTAHLLHLLACAGCGTRTRATAPAGVTGPAVYGPIVTMLAAYLAAQHHIPVARITEILADLAGIEVSPGWVMTACARMAASVAPANEAIKDAITAAPVAHFDETVTRVAGRNHWLHAAATGRLTAYHIDEHGRAVASMTAFGILPRFTGVAVHDAYSGYDGFTTATHALCNAHILREATGIGEFDPQARTDGWAEDLVNLLGDAHRWVAHWRTRDHTALPPFKLDDLFTRYDRLVERALRIHPARPGRQTPARNLALRLRDRKPEFLRFATDFTVTFSNNVAEQAVRMVKSKTRVSGGFRTLTGAQTFLSIRGYISTIRKNGLRTATELRNALLGNPWMPPTVA</sequence>
<feature type="domain" description="DUF6444" evidence="4">
    <location>
        <begin position="35"/>
        <end position="102"/>
    </location>
</feature>